<evidence type="ECO:0000313" key="3">
    <source>
        <dbReference type="Proteomes" id="UP001156691"/>
    </source>
</evidence>
<name>A0ABQ5W0N9_9HYPH</name>
<gene>
    <name evidence="2" type="ORF">GCM10010862_06460</name>
</gene>
<proteinExistence type="predicted"/>
<organism evidence="2 3">
    <name type="scientific">Devosia nitrariae</name>
    <dbReference type="NCBI Taxonomy" id="2071872"/>
    <lineage>
        <taxon>Bacteria</taxon>
        <taxon>Pseudomonadati</taxon>
        <taxon>Pseudomonadota</taxon>
        <taxon>Alphaproteobacteria</taxon>
        <taxon>Hyphomicrobiales</taxon>
        <taxon>Devosiaceae</taxon>
        <taxon>Devosia</taxon>
    </lineage>
</organism>
<reference evidence="3" key="1">
    <citation type="journal article" date="2019" name="Int. J. Syst. Evol. Microbiol.">
        <title>The Global Catalogue of Microorganisms (GCM) 10K type strain sequencing project: providing services to taxonomists for standard genome sequencing and annotation.</title>
        <authorList>
            <consortium name="The Broad Institute Genomics Platform"/>
            <consortium name="The Broad Institute Genome Sequencing Center for Infectious Disease"/>
            <person name="Wu L."/>
            <person name="Ma J."/>
        </authorList>
    </citation>
    <scope>NUCLEOTIDE SEQUENCE [LARGE SCALE GENOMIC DNA]</scope>
    <source>
        <strain evidence="3">NBRC 112416</strain>
    </source>
</reference>
<evidence type="ECO:0000256" key="1">
    <source>
        <dbReference type="SAM" id="MobiDB-lite"/>
    </source>
</evidence>
<feature type="region of interest" description="Disordered" evidence="1">
    <location>
        <begin position="70"/>
        <end position="90"/>
    </location>
</feature>
<dbReference type="EMBL" id="BSNS01000003">
    <property type="protein sequence ID" value="GLQ53388.1"/>
    <property type="molecule type" value="Genomic_DNA"/>
</dbReference>
<evidence type="ECO:0000313" key="2">
    <source>
        <dbReference type="EMBL" id="GLQ53388.1"/>
    </source>
</evidence>
<feature type="region of interest" description="Disordered" evidence="1">
    <location>
        <begin position="1"/>
        <end position="30"/>
    </location>
</feature>
<comment type="caution">
    <text evidence="2">The sequence shown here is derived from an EMBL/GenBank/DDBJ whole genome shotgun (WGS) entry which is preliminary data.</text>
</comment>
<sequence>MRSITLAPEEQHQADGEGGPGGKGVDLDGDWRREQWLGIHGGPLADQCPMETPCTAVMVPWRELRFEGAHRRGHPDMGFPHIGRKQRHCR</sequence>
<keyword evidence="3" id="KW-1185">Reference proteome</keyword>
<protein>
    <submittedName>
        <fullName evidence="2">Uncharacterized protein</fullName>
    </submittedName>
</protein>
<accession>A0ABQ5W0N9</accession>
<dbReference type="Proteomes" id="UP001156691">
    <property type="component" value="Unassembled WGS sequence"/>
</dbReference>